<dbReference type="InterPro" id="IPR001031">
    <property type="entry name" value="Thioesterase"/>
</dbReference>
<dbReference type="GeneID" id="89938872"/>
<keyword evidence="4" id="KW-1185">Reference proteome</keyword>
<comment type="caution">
    <text evidence="3">The sequence shown here is derived from an EMBL/GenBank/DDBJ whole genome shotgun (WGS) entry which is preliminary data.</text>
</comment>
<dbReference type="EMBL" id="MU853336">
    <property type="protein sequence ID" value="KAK4114846.1"/>
    <property type="molecule type" value="Genomic_DNA"/>
</dbReference>
<dbReference type="AlphaFoldDB" id="A0AAN6YUS5"/>
<evidence type="ECO:0000313" key="3">
    <source>
        <dbReference type="EMBL" id="KAK4114846.1"/>
    </source>
</evidence>
<feature type="domain" description="Thioesterase" evidence="2">
    <location>
        <begin position="30"/>
        <end position="132"/>
    </location>
</feature>
<proteinExistence type="predicted"/>
<reference evidence="3" key="2">
    <citation type="submission" date="2023-05" db="EMBL/GenBank/DDBJ databases">
        <authorList>
            <consortium name="Lawrence Berkeley National Laboratory"/>
            <person name="Steindorff A."/>
            <person name="Hensen N."/>
            <person name="Bonometti L."/>
            <person name="Westerberg I."/>
            <person name="Brannstrom I.O."/>
            <person name="Guillou S."/>
            <person name="Cros-Aarteil S."/>
            <person name="Calhoun S."/>
            <person name="Haridas S."/>
            <person name="Kuo A."/>
            <person name="Mondo S."/>
            <person name="Pangilinan J."/>
            <person name="Riley R."/>
            <person name="Labutti K."/>
            <person name="Andreopoulos B."/>
            <person name="Lipzen A."/>
            <person name="Chen C."/>
            <person name="Yanf M."/>
            <person name="Daum C."/>
            <person name="Ng V."/>
            <person name="Clum A."/>
            <person name="Ohm R."/>
            <person name="Martin F."/>
            <person name="Silar P."/>
            <person name="Natvig D."/>
            <person name="Lalanne C."/>
            <person name="Gautier V."/>
            <person name="Ament-Velasquez S.L."/>
            <person name="Kruys A."/>
            <person name="Hutchinson M.I."/>
            <person name="Powell A.J."/>
            <person name="Barry K."/>
            <person name="Miller A.N."/>
            <person name="Grigoriev I.V."/>
            <person name="Debuchy R."/>
            <person name="Gladieux P."/>
            <person name="Thoren M.H."/>
            <person name="Johannesson H."/>
        </authorList>
    </citation>
    <scope>NUCLEOTIDE SEQUENCE</scope>
    <source>
        <strain evidence="3">CBS 508.74</strain>
    </source>
</reference>
<dbReference type="Proteomes" id="UP001302812">
    <property type="component" value="Unassembled WGS sequence"/>
</dbReference>
<dbReference type="SUPFAM" id="SSF53474">
    <property type="entry name" value="alpha/beta-Hydrolases"/>
    <property type="match status" value="1"/>
</dbReference>
<accession>A0AAN6YUS5</accession>
<evidence type="ECO:0000313" key="4">
    <source>
        <dbReference type="Proteomes" id="UP001302812"/>
    </source>
</evidence>
<evidence type="ECO:0000259" key="2">
    <source>
        <dbReference type="Pfam" id="PF00975"/>
    </source>
</evidence>
<dbReference type="Pfam" id="PF00975">
    <property type="entry name" value="Thioesterase"/>
    <property type="match status" value="1"/>
</dbReference>
<dbReference type="InterPro" id="IPR029058">
    <property type="entry name" value="AB_hydrolase_fold"/>
</dbReference>
<feature type="region of interest" description="Disordered" evidence="1">
    <location>
        <begin position="184"/>
        <end position="216"/>
    </location>
</feature>
<protein>
    <submittedName>
        <fullName evidence="3">Alpha/beta-hydrolase</fullName>
    </submittedName>
</protein>
<gene>
    <name evidence="3" type="ORF">N656DRAFT_777030</name>
</gene>
<dbReference type="Gene3D" id="3.40.50.1820">
    <property type="entry name" value="alpha/beta hydrolase"/>
    <property type="match status" value="1"/>
</dbReference>
<evidence type="ECO:0000256" key="1">
    <source>
        <dbReference type="SAM" id="MobiDB-lite"/>
    </source>
</evidence>
<reference evidence="3" key="1">
    <citation type="journal article" date="2023" name="Mol. Phylogenet. Evol.">
        <title>Genome-scale phylogeny and comparative genomics of the fungal order Sordariales.</title>
        <authorList>
            <person name="Hensen N."/>
            <person name="Bonometti L."/>
            <person name="Westerberg I."/>
            <person name="Brannstrom I.O."/>
            <person name="Guillou S."/>
            <person name="Cros-Aarteil S."/>
            <person name="Calhoun S."/>
            <person name="Haridas S."/>
            <person name="Kuo A."/>
            <person name="Mondo S."/>
            <person name="Pangilinan J."/>
            <person name="Riley R."/>
            <person name="LaButti K."/>
            <person name="Andreopoulos B."/>
            <person name="Lipzen A."/>
            <person name="Chen C."/>
            <person name="Yan M."/>
            <person name="Daum C."/>
            <person name="Ng V."/>
            <person name="Clum A."/>
            <person name="Steindorff A."/>
            <person name="Ohm R.A."/>
            <person name="Martin F."/>
            <person name="Silar P."/>
            <person name="Natvig D.O."/>
            <person name="Lalanne C."/>
            <person name="Gautier V."/>
            <person name="Ament-Velasquez S.L."/>
            <person name="Kruys A."/>
            <person name="Hutchinson M.I."/>
            <person name="Powell A.J."/>
            <person name="Barry K."/>
            <person name="Miller A.N."/>
            <person name="Grigoriev I.V."/>
            <person name="Debuchy R."/>
            <person name="Gladieux P."/>
            <person name="Hiltunen Thoren M."/>
            <person name="Johannesson H."/>
        </authorList>
    </citation>
    <scope>NUCLEOTIDE SEQUENCE</scope>
    <source>
        <strain evidence="3">CBS 508.74</strain>
    </source>
</reference>
<organism evidence="3 4">
    <name type="scientific">Canariomyces notabilis</name>
    <dbReference type="NCBI Taxonomy" id="2074819"/>
    <lineage>
        <taxon>Eukaryota</taxon>
        <taxon>Fungi</taxon>
        <taxon>Dikarya</taxon>
        <taxon>Ascomycota</taxon>
        <taxon>Pezizomycotina</taxon>
        <taxon>Sordariomycetes</taxon>
        <taxon>Sordariomycetidae</taxon>
        <taxon>Sordariales</taxon>
        <taxon>Chaetomiaceae</taxon>
        <taxon>Canariomyces</taxon>
    </lineage>
</organism>
<dbReference type="RefSeq" id="XP_064672416.1">
    <property type="nucleotide sequence ID" value="XM_064814747.1"/>
</dbReference>
<sequence>MGSMFDTNPNLIQEAPRHTYWPFAVKEATPLVLIHDGGGTVYSYHLLGELGRQVYGIFNPNYESGKRWEGGIPEMARHYLGLIKAVIPSGKIIIGGWSLGGLLSLEVAHLIAVDPQNTLDLLGIVMIDSVCPIVSTPPSVPIVPRTIQWSKHTKQETRERVLRCFDRAREMLMQWKLPEWAEAQPTGEQQEQGDGGHEKNTPPLEPKTASTNHTNARPPKVILLRAMEAVPAEGGIAMVDTHRDDRLLGWGQYREDLITTVMDIPGHHYNIFEMESTEAVTEAIRQACLKLEAGRKDQIW</sequence>
<name>A0AAN6YUS5_9PEZI</name>